<reference evidence="3 4" key="1">
    <citation type="submission" date="2016-10" db="EMBL/GenBank/DDBJ databases">
        <authorList>
            <person name="de Groot N.N."/>
        </authorList>
    </citation>
    <scope>NUCLEOTIDE SEQUENCE [LARGE SCALE GENOMIC DNA]</scope>
    <source>
        <strain evidence="3 4">DSM 15695</strain>
    </source>
</reference>
<dbReference type="STRING" id="89093.SAMN04488558_10744"/>
<feature type="chain" id="PRO_5011451990" evidence="1">
    <location>
        <begin position="28"/>
        <end position="633"/>
    </location>
</feature>
<dbReference type="Pfam" id="PF00149">
    <property type="entry name" value="Metallophos"/>
    <property type="match status" value="1"/>
</dbReference>
<feature type="domain" description="Calcineurin-like phosphoesterase" evidence="2">
    <location>
        <begin position="269"/>
        <end position="476"/>
    </location>
</feature>
<evidence type="ECO:0000256" key="1">
    <source>
        <dbReference type="SAM" id="SignalP"/>
    </source>
</evidence>
<dbReference type="OrthoDB" id="9809781at2"/>
<proteinExistence type="predicted"/>
<evidence type="ECO:0000259" key="2">
    <source>
        <dbReference type="Pfam" id="PF00149"/>
    </source>
</evidence>
<dbReference type="AlphaFoldDB" id="A0A1H9EID7"/>
<dbReference type="GO" id="GO:0016787">
    <property type="term" value="F:hydrolase activity"/>
    <property type="evidence" value="ECO:0007669"/>
    <property type="project" value="InterPro"/>
</dbReference>
<dbReference type="EMBL" id="FOEN01000007">
    <property type="protein sequence ID" value="SEQ25375.1"/>
    <property type="molecule type" value="Genomic_DNA"/>
</dbReference>
<dbReference type="Proteomes" id="UP000198833">
    <property type="component" value="Unassembled WGS sequence"/>
</dbReference>
<feature type="signal peptide" evidence="1">
    <location>
        <begin position="1"/>
        <end position="27"/>
    </location>
</feature>
<dbReference type="Gene3D" id="3.60.21.10">
    <property type="match status" value="1"/>
</dbReference>
<dbReference type="PANTHER" id="PTHR45867:SF3">
    <property type="entry name" value="ACID PHOSPHATASE TYPE 7"/>
    <property type="match status" value="1"/>
</dbReference>
<evidence type="ECO:0000313" key="4">
    <source>
        <dbReference type="Proteomes" id="UP000198833"/>
    </source>
</evidence>
<accession>A0A1H9EID7</accession>
<gene>
    <name evidence="3" type="ORF">SAMN04488558_10744</name>
</gene>
<dbReference type="SUPFAM" id="SSF56300">
    <property type="entry name" value="Metallo-dependent phosphatases"/>
    <property type="match status" value="1"/>
</dbReference>
<dbReference type="InterPro" id="IPR029052">
    <property type="entry name" value="Metallo-depent_PP-like"/>
</dbReference>
<keyword evidence="1" id="KW-0732">Signal</keyword>
<name>A0A1H9EID7_9LACT</name>
<dbReference type="PANTHER" id="PTHR45867">
    <property type="entry name" value="PURPLE ACID PHOSPHATASE"/>
    <property type="match status" value="1"/>
</dbReference>
<keyword evidence="4" id="KW-1185">Reference proteome</keyword>
<evidence type="ECO:0000313" key="3">
    <source>
        <dbReference type="EMBL" id="SEQ25375.1"/>
    </source>
</evidence>
<dbReference type="InterPro" id="IPR004843">
    <property type="entry name" value="Calcineurin-like_PHP"/>
</dbReference>
<sequence length="633" mass="71864">MKSLKKAVLTTVLVSNLLAGVSVPVFAQSVAEETLAHNEEKAKDPKLTPEAFSENDGIEKDDQGKVISVTIGGEKAEVLEENPAKTEAPVNNKPNRITTNLSEDPATSMYFQWHTTDEDKEARLYLWEEGQSIDEAVEITPEISVIEDAYYVQQTDDGHFVYAIMWDEEEDEPLTDLDDPFQPLDQADKVLGYFTDEAFSKDNLLWLDKGYEEYSVPVPYAKFNETAYKAVAEDLKPATVYHYAVGNKEGELSEEASFTTAQAEAKDFTFVHYTDTQNAFASQNQRSEAYYSKSTMDSILANEEAQGASFAIHTGDVVNDDYNDTEWNLTLTALSELNQTMPHLFVTGNHDNEDFQQHIYTPNEIEDMKSGVAYSTRYNGVQFITLNTENDMESEEDASPMISEEQMTWFEEELKAAQEARDKGEINWIIVNYHRPLVSASYHSLEDEKVQLVRDELMAILDQYDVDLVLNGHDHNVTATHALKYDEKSFVKASVATEGVTKDNVTTYSSPEGTINIVPDTAGTKNYDAIYKNQSFEWLKENEDIHETFAELMDYEVTEDDIKAFRELFVTEDQPFRSPFYTDGHSNAREGNIQHYAVVDVTADKITYKMYEVIGEDLDNRETNLIHTYVIEK</sequence>
<protein>
    <submittedName>
        <fullName evidence="3">3',5'-cyclic AMP phosphodiesterase CpdA</fullName>
    </submittedName>
</protein>
<dbReference type="RefSeq" id="WP_092571979.1">
    <property type="nucleotide sequence ID" value="NZ_FOEN01000007.1"/>
</dbReference>
<organism evidence="3 4">
    <name type="scientific">Ignavigranum ruoffiae</name>
    <dbReference type="NCBI Taxonomy" id="89093"/>
    <lineage>
        <taxon>Bacteria</taxon>
        <taxon>Bacillati</taxon>
        <taxon>Bacillota</taxon>
        <taxon>Bacilli</taxon>
        <taxon>Lactobacillales</taxon>
        <taxon>Aerococcaceae</taxon>
        <taxon>Ignavigranum</taxon>
    </lineage>
</organism>